<dbReference type="PIRSF" id="PIRSF500176">
    <property type="entry name" value="L_ASNase"/>
    <property type="match status" value="1"/>
</dbReference>
<feature type="active site" evidence="6">
    <location>
        <position position="93"/>
    </location>
</feature>
<reference evidence="9" key="1">
    <citation type="submission" date="2021-04" db="EMBL/GenBank/DDBJ databases">
        <authorList>
            <person name="Pira H."/>
            <person name="Risdian C."/>
            <person name="Wink J."/>
        </authorList>
    </citation>
    <scope>NUCLEOTIDE SEQUENCE</scope>
    <source>
        <strain evidence="9">WH158</strain>
    </source>
</reference>
<dbReference type="InterPro" id="IPR040919">
    <property type="entry name" value="Asparaginase_C"/>
</dbReference>
<dbReference type="Pfam" id="PF17763">
    <property type="entry name" value="Asparaginase_C"/>
    <property type="match status" value="1"/>
</dbReference>
<dbReference type="CDD" id="cd08964">
    <property type="entry name" value="L-asparaginase_II"/>
    <property type="match status" value="1"/>
</dbReference>
<dbReference type="PANTHER" id="PTHR11707">
    <property type="entry name" value="L-ASPARAGINASE"/>
    <property type="match status" value="1"/>
</dbReference>
<dbReference type="InterPro" id="IPR020827">
    <property type="entry name" value="Asparaginase/glutaminase_AS1"/>
</dbReference>
<evidence type="ECO:0000259" key="7">
    <source>
        <dbReference type="Pfam" id="PF00710"/>
    </source>
</evidence>
<dbReference type="FunFam" id="3.40.50.1170:FF:000001">
    <property type="entry name" value="L-asparaginase 2"/>
    <property type="match status" value="1"/>
</dbReference>
<dbReference type="GO" id="GO:0004067">
    <property type="term" value="F:asparaginase activity"/>
    <property type="evidence" value="ECO:0007669"/>
    <property type="project" value="UniProtKB-UniRule"/>
</dbReference>
<evidence type="ECO:0000256" key="1">
    <source>
        <dbReference type="ARBA" id="ARBA00010518"/>
    </source>
</evidence>
<comment type="similarity">
    <text evidence="1">Belongs to the asparaginase 1 family.</text>
</comment>
<dbReference type="InterPro" id="IPR037152">
    <property type="entry name" value="L-asparaginase_N_sf"/>
</dbReference>
<dbReference type="InterPro" id="IPR027474">
    <property type="entry name" value="L-asparaginase_N"/>
</dbReference>
<dbReference type="AlphaFoldDB" id="A0A9X1JKS5"/>
<dbReference type="InterPro" id="IPR004550">
    <property type="entry name" value="AsnASE_II"/>
</dbReference>
<keyword evidence="10" id="KW-1185">Reference proteome</keyword>
<name>A0A9X1JKS5_9SPHN</name>
<dbReference type="GO" id="GO:0006528">
    <property type="term" value="P:asparagine metabolic process"/>
    <property type="evidence" value="ECO:0007669"/>
    <property type="project" value="InterPro"/>
</dbReference>
<dbReference type="PROSITE" id="PS00144">
    <property type="entry name" value="ASN_GLN_ASE_1"/>
    <property type="match status" value="1"/>
</dbReference>
<dbReference type="InterPro" id="IPR006034">
    <property type="entry name" value="Asparaginase/glutaminase-like"/>
</dbReference>
<feature type="active site" description="O-isoaspartyl threonine intermediate" evidence="3">
    <location>
        <position position="14"/>
    </location>
</feature>
<dbReference type="PROSITE" id="PS51732">
    <property type="entry name" value="ASN_GLN_ASE_3"/>
    <property type="match status" value="1"/>
</dbReference>
<comment type="caution">
    <text evidence="9">The sequence shown here is derived from an EMBL/GenBank/DDBJ whole genome shotgun (WGS) entry which is preliminary data.</text>
</comment>
<dbReference type="EMBL" id="JAGSPC010000001">
    <property type="protein sequence ID" value="MBV7259390.1"/>
    <property type="molecule type" value="Genomic_DNA"/>
</dbReference>
<feature type="domain" description="Asparaginase/glutaminase C-terminal" evidence="8">
    <location>
        <begin position="215"/>
        <end position="315"/>
    </location>
</feature>
<dbReference type="PIRSF" id="PIRSF001220">
    <property type="entry name" value="L-ASNase_gatD"/>
    <property type="match status" value="1"/>
</dbReference>
<dbReference type="PROSITE" id="PS00917">
    <property type="entry name" value="ASN_GLN_ASE_2"/>
    <property type="match status" value="1"/>
</dbReference>
<accession>A0A9X1JKS5</accession>
<dbReference type="PANTHER" id="PTHR11707:SF28">
    <property type="entry name" value="60 KDA LYSOPHOSPHOLIPASE"/>
    <property type="match status" value="1"/>
</dbReference>
<sequence>MSTQNLLVLATGGTIAGAADSATRHDYRPGQIGIDDFLSRVEELGIEANLTGKQIANIGSEDMSPEIWSDLHKATAAAISDPSCDGIIITHGTDTVEETAFMLDVTLPTTKPVVLVGAMRPATAVGYDGLRNFANAMRVASDPQAAGRGVLVVMGDRVFASRDIRKNRTRGTDAFAGFPRDAVGLVTPSALDWFGAPWRSDESARFDFRTDLPDVPVLFIHAGITPDYVDRLVTPETRGIIVCGVGEGNMPDPVRQRLFELCNESLSIVRASRLGEGLVDREPEDDANGFVAARALGPAKARILLQLLIAAGISEPGAIQIQFDRR</sequence>
<evidence type="ECO:0000256" key="5">
    <source>
        <dbReference type="PROSITE-ProRule" id="PRU10099"/>
    </source>
</evidence>
<feature type="domain" description="L-asparaginase N-terminal" evidence="7">
    <location>
        <begin position="6"/>
        <end position="194"/>
    </location>
</feature>
<evidence type="ECO:0000313" key="10">
    <source>
        <dbReference type="Proteomes" id="UP001138681"/>
    </source>
</evidence>
<proteinExistence type="inferred from homology"/>
<gene>
    <name evidence="9" type="ORF">KCG46_07375</name>
</gene>
<dbReference type="Gene3D" id="3.40.50.1170">
    <property type="entry name" value="L-asparaginase, N-terminal domain"/>
    <property type="match status" value="1"/>
</dbReference>
<keyword evidence="2" id="KW-0378">Hydrolase</keyword>
<dbReference type="Gene3D" id="3.40.50.40">
    <property type="match status" value="1"/>
</dbReference>
<feature type="active site" evidence="5">
    <location>
        <position position="14"/>
    </location>
</feature>
<evidence type="ECO:0000259" key="8">
    <source>
        <dbReference type="Pfam" id="PF17763"/>
    </source>
</evidence>
<dbReference type="Proteomes" id="UP001138681">
    <property type="component" value="Unassembled WGS sequence"/>
</dbReference>
<evidence type="ECO:0000256" key="3">
    <source>
        <dbReference type="PIRSR" id="PIRSR001220-1"/>
    </source>
</evidence>
<dbReference type="SMART" id="SM00870">
    <property type="entry name" value="Asparaginase"/>
    <property type="match status" value="1"/>
</dbReference>
<dbReference type="InterPro" id="IPR027473">
    <property type="entry name" value="L-asparaginase_C"/>
</dbReference>
<feature type="binding site" evidence="4">
    <location>
        <begin position="93"/>
        <end position="94"/>
    </location>
    <ligand>
        <name>substrate</name>
    </ligand>
</feature>
<evidence type="ECO:0000256" key="4">
    <source>
        <dbReference type="PIRSR" id="PIRSR001220-2"/>
    </source>
</evidence>
<dbReference type="RefSeq" id="WP_218404620.1">
    <property type="nucleotide sequence ID" value="NZ_JAGSPC010000001.1"/>
</dbReference>
<dbReference type="Pfam" id="PF00710">
    <property type="entry name" value="Asparaginase"/>
    <property type="match status" value="1"/>
</dbReference>
<evidence type="ECO:0000256" key="2">
    <source>
        <dbReference type="ARBA" id="ARBA00022801"/>
    </source>
</evidence>
<dbReference type="InterPro" id="IPR027475">
    <property type="entry name" value="Asparaginase/glutaminase_AS2"/>
</dbReference>
<organism evidence="9 10">
    <name type="scientific">Erythrobacter crassostreae</name>
    <dbReference type="NCBI Taxonomy" id="2828328"/>
    <lineage>
        <taxon>Bacteria</taxon>
        <taxon>Pseudomonadati</taxon>
        <taxon>Pseudomonadota</taxon>
        <taxon>Alphaproteobacteria</taxon>
        <taxon>Sphingomonadales</taxon>
        <taxon>Erythrobacteraceae</taxon>
        <taxon>Erythrobacter/Porphyrobacter group</taxon>
        <taxon>Erythrobacter</taxon>
    </lineage>
</organism>
<feature type="binding site" evidence="4">
    <location>
        <position position="60"/>
    </location>
    <ligand>
        <name>substrate</name>
    </ligand>
</feature>
<evidence type="ECO:0000313" key="9">
    <source>
        <dbReference type="EMBL" id="MBV7259390.1"/>
    </source>
</evidence>
<evidence type="ECO:0000256" key="6">
    <source>
        <dbReference type="PROSITE-ProRule" id="PRU10100"/>
    </source>
</evidence>
<protein>
    <submittedName>
        <fullName evidence="9">Asparaginase</fullName>
    </submittedName>
</protein>